<evidence type="ECO:0000256" key="3">
    <source>
        <dbReference type="ARBA" id="ARBA00022771"/>
    </source>
</evidence>
<dbReference type="SMART" id="SM00355">
    <property type="entry name" value="ZnF_C2H2"/>
    <property type="match status" value="34"/>
</dbReference>
<feature type="domain" description="C2H2-type" evidence="8">
    <location>
        <begin position="1134"/>
        <end position="1162"/>
    </location>
</feature>
<feature type="domain" description="C2H2-type" evidence="8">
    <location>
        <begin position="1349"/>
        <end position="1377"/>
    </location>
</feature>
<keyword evidence="2" id="KW-0677">Repeat</keyword>
<dbReference type="FunFam" id="3.30.160.60:FF:000446">
    <property type="entry name" value="Zinc finger protein"/>
    <property type="match status" value="1"/>
</dbReference>
<keyword evidence="10" id="KW-1185">Reference proteome</keyword>
<dbReference type="Pfam" id="PF00096">
    <property type="entry name" value="zf-C2H2"/>
    <property type="match status" value="6"/>
</dbReference>
<dbReference type="PROSITE" id="PS00028">
    <property type="entry name" value="ZINC_FINGER_C2H2_1"/>
    <property type="match status" value="29"/>
</dbReference>
<feature type="domain" description="C2H2-type" evidence="8">
    <location>
        <begin position="62"/>
        <end position="90"/>
    </location>
</feature>
<gene>
    <name evidence="9" type="primary">HaOG209696</name>
    <name evidence="9" type="ORF">B5X24_HaOG209696</name>
</gene>
<feature type="domain" description="C2H2-type" evidence="8">
    <location>
        <begin position="493"/>
        <end position="515"/>
    </location>
</feature>
<feature type="region of interest" description="Disordered" evidence="7">
    <location>
        <begin position="1299"/>
        <end position="1320"/>
    </location>
</feature>
<feature type="domain" description="C2H2-type" evidence="8">
    <location>
        <begin position="1251"/>
        <end position="1278"/>
    </location>
</feature>
<feature type="domain" description="C2H2-type" evidence="8">
    <location>
        <begin position="1582"/>
        <end position="1609"/>
    </location>
</feature>
<dbReference type="InterPro" id="IPR036236">
    <property type="entry name" value="Znf_C2H2_sf"/>
</dbReference>
<feature type="domain" description="C2H2-type" evidence="8">
    <location>
        <begin position="1553"/>
        <end position="1581"/>
    </location>
</feature>
<keyword evidence="4" id="KW-0862">Zinc</keyword>
<dbReference type="InterPro" id="IPR013087">
    <property type="entry name" value="Znf_C2H2_type"/>
</dbReference>
<evidence type="ECO:0000313" key="10">
    <source>
        <dbReference type="Proteomes" id="UP000249218"/>
    </source>
</evidence>
<dbReference type="GO" id="GO:0008270">
    <property type="term" value="F:zinc ion binding"/>
    <property type="evidence" value="ECO:0007669"/>
    <property type="project" value="UniProtKB-KW"/>
</dbReference>
<evidence type="ECO:0000259" key="8">
    <source>
        <dbReference type="PROSITE" id="PS50157"/>
    </source>
</evidence>
<dbReference type="PANTHER" id="PTHR24379">
    <property type="entry name" value="KRAB AND ZINC FINGER DOMAIN-CONTAINING"/>
    <property type="match status" value="1"/>
</dbReference>
<accession>A0A2W1BKE3</accession>
<evidence type="ECO:0000256" key="5">
    <source>
        <dbReference type="PROSITE-ProRule" id="PRU00042"/>
    </source>
</evidence>
<feature type="coiled-coil region" evidence="6">
    <location>
        <begin position="120"/>
        <end position="147"/>
    </location>
</feature>
<feature type="region of interest" description="Disordered" evidence="7">
    <location>
        <begin position="82"/>
        <end position="104"/>
    </location>
</feature>
<evidence type="ECO:0000256" key="1">
    <source>
        <dbReference type="ARBA" id="ARBA00022723"/>
    </source>
</evidence>
<feature type="domain" description="C2H2-type" evidence="8">
    <location>
        <begin position="988"/>
        <end position="1016"/>
    </location>
</feature>
<keyword evidence="6" id="KW-0175">Coiled coil</keyword>
<feature type="domain" description="C2H2-type" evidence="8">
    <location>
        <begin position="196"/>
        <end position="224"/>
    </location>
</feature>
<reference evidence="9 10" key="1">
    <citation type="journal article" date="2017" name="BMC Biol.">
        <title>Genomic innovations, transcriptional plasticity and gene loss underlying the evolution and divergence of two highly polyphagous and invasive Helicoverpa pest species.</title>
        <authorList>
            <person name="Pearce S.L."/>
            <person name="Clarke D.F."/>
            <person name="East P.D."/>
            <person name="Elfekih S."/>
            <person name="Gordon K.H."/>
            <person name="Jermiin L.S."/>
            <person name="McGaughran A."/>
            <person name="Oakeshott J.G."/>
            <person name="Papanikolaou A."/>
            <person name="Perera O.P."/>
            <person name="Rane R.V."/>
            <person name="Richards S."/>
            <person name="Tay W.T."/>
            <person name="Walsh T.K."/>
            <person name="Anderson A."/>
            <person name="Anderson C.J."/>
            <person name="Asgari S."/>
            <person name="Board P.G."/>
            <person name="Bretschneider A."/>
            <person name="Campbell P.M."/>
            <person name="Chertemps T."/>
            <person name="Christeller J.T."/>
            <person name="Coppin C.W."/>
            <person name="Downes S.J."/>
            <person name="Duan G."/>
            <person name="Farnsworth C.A."/>
            <person name="Good R.T."/>
            <person name="Han L.B."/>
            <person name="Han Y.C."/>
            <person name="Hatje K."/>
            <person name="Horne I."/>
            <person name="Huang Y.P."/>
            <person name="Hughes D.S."/>
            <person name="Jacquin-Joly E."/>
            <person name="James W."/>
            <person name="Jhangiani S."/>
            <person name="Kollmar M."/>
            <person name="Kuwar S.S."/>
            <person name="Li S."/>
            <person name="Liu N.Y."/>
            <person name="Maibeche M.T."/>
            <person name="Miller J.R."/>
            <person name="Montagne N."/>
            <person name="Perry T."/>
            <person name="Qu J."/>
            <person name="Song S.V."/>
            <person name="Sutton G.G."/>
            <person name="Vogel H."/>
            <person name="Walenz B.P."/>
            <person name="Xu W."/>
            <person name="Zhang H.J."/>
            <person name="Zou Z."/>
            <person name="Batterham P."/>
            <person name="Edwards O.R."/>
            <person name="Feyereisen R."/>
            <person name="Gibbs R.A."/>
            <person name="Heckel D.G."/>
            <person name="McGrath A."/>
            <person name="Robin C."/>
            <person name="Scherer S.E."/>
            <person name="Worley K.C."/>
            <person name="Wu Y.D."/>
        </authorList>
    </citation>
    <scope>NUCLEOTIDE SEQUENCE [LARGE SCALE GENOMIC DNA]</scope>
    <source>
        <strain evidence="9">Harm_GR_Male_#8</strain>
        <tissue evidence="9">Whole organism</tissue>
    </source>
</reference>
<evidence type="ECO:0000313" key="9">
    <source>
        <dbReference type="EMBL" id="PZC73306.1"/>
    </source>
</evidence>
<dbReference type="PANTHER" id="PTHR24379:SF130">
    <property type="entry name" value="ZINC FINGER Y-CHROMOSOMAL PROTEIN 2"/>
    <property type="match status" value="1"/>
</dbReference>
<proteinExistence type="predicted"/>
<keyword evidence="1" id="KW-0479">Metal-binding</keyword>
<feature type="domain" description="C2H2-type" evidence="8">
    <location>
        <begin position="636"/>
        <end position="663"/>
    </location>
</feature>
<protein>
    <recommendedName>
        <fullName evidence="8">C2H2-type domain-containing protein</fullName>
    </recommendedName>
</protein>
<feature type="domain" description="C2H2-type" evidence="8">
    <location>
        <begin position="579"/>
        <end position="607"/>
    </location>
</feature>
<feature type="domain" description="C2H2-type" evidence="8">
    <location>
        <begin position="608"/>
        <end position="635"/>
    </location>
</feature>
<feature type="domain" description="C2H2-type" evidence="8">
    <location>
        <begin position="869"/>
        <end position="897"/>
    </location>
</feature>
<dbReference type="PROSITE" id="PS50157">
    <property type="entry name" value="ZINC_FINGER_C2H2_2"/>
    <property type="match status" value="23"/>
</dbReference>
<dbReference type="GO" id="GO:0005634">
    <property type="term" value="C:nucleus"/>
    <property type="evidence" value="ECO:0007669"/>
    <property type="project" value="UniProtKB-ARBA"/>
</dbReference>
<feature type="domain" description="C2H2-type" evidence="8">
    <location>
        <begin position="1194"/>
        <end position="1222"/>
    </location>
</feature>
<dbReference type="Proteomes" id="UP000249218">
    <property type="component" value="Unassembled WGS sequence"/>
</dbReference>
<evidence type="ECO:0000256" key="7">
    <source>
        <dbReference type="SAM" id="MobiDB-lite"/>
    </source>
</evidence>
<feature type="domain" description="C2H2-type" evidence="8">
    <location>
        <begin position="371"/>
        <end position="399"/>
    </location>
</feature>
<dbReference type="SUPFAM" id="SSF57667">
    <property type="entry name" value="beta-beta-alpha zinc fingers"/>
    <property type="match status" value="12"/>
</dbReference>
<feature type="domain" description="C2H2-type" evidence="8">
    <location>
        <begin position="748"/>
        <end position="776"/>
    </location>
</feature>
<evidence type="ECO:0000256" key="2">
    <source>
        <dbReference type="ARBA" id="ARBA00022737"/>
    </source>
</evidence>
<feature type="domain" description="C2H2-type" evidence="8">
    <location>
        <begin position="1223"/>
        <end position="1250"/>
    </location>
</feature>
<feature type="domain" description="C2H2-type" evidence="8">
    <location>
        <begin position="225"/>
        <end position="252"/>
    </location>
</feature>
<keyword evidence="3 5" id="KW-0863">Zinc-finger</keyword>
<organism evidence="9 10">
    <name type="scientific">Helicoverpa armigera</name>
    <name type="common">Cotton bollworm</name>
    <name type="synonym">Heliothis armigera</name>
    <dbReference type="NCBI Taxonomy" id="29058"/>
    <lineage>
        <taxon>Eukaryota</taxon>
        <taxon>Metazoa</taxon>
        <taxon>Ecdysozoa</taxon>
        <taxon>Arthropoda</taxon>
        <taxon>Hexapoda</taxon>
        <taxon>Insecta</taxon>
        <taxon>Pterygota</taxon>
        <taxon>Neoptera</taxon>
        <taxon>Endopterygota</taxon>
        <taxon>Lepidoptera</taxon>
        <taxon>Glossata</taxon>
        <taxon>Ditrysia</taxon>
        <taxon>Noctuoidea</taxon>
        <taxon>Noctuidae</taxon>
        <taxon>Heliothinae</taxon>
        <taxon>Helicoverpa</taxon>
    </lineage>
</organism>
<dbReference type="Gene3D" id="3.30.160.60">
    <property type="entry name" value="Classic Zinc Finger"/>
    <property type="match status" value="18"/>
</dbReference>
<feature type="domain" description="C2H2-type" evidence="8">
    <location>
        <begin position="1107"/>
        <end position="1134"/>
    </location>
</feature>
<name>A0A2W1BKE3_HELAM</name>
<evidence type="ECO:0000256" key="4">
    <source>
        <dbReference type="ARBA" id="ARBA00022833"/>
    </source>
</evidence>
<dbReference type="FunFam" id="3.30.160.60:FF:000624">
    <property type="entry name" value="zinc finger protein 697"/>
    <property type="match status" value="2"/>
</dbReference>
<evidence type="ECO:0000256" key="6">
    <source>
        <dbReference type="SAM" id="Coils"/>
    </source>
</evidence>
<dbReference type="OrthoDB" id="6077919at2759"/>
<dbReference type="EMBL" id="KZ150113">
    <property type="protein sequence ID" value="PZC73306.1"/>
    <property type="molecule type" value="Genomic_DNA"/>
</dbReference>
<sequence>MNNIIVFFVGGNTEVSKESIKIVWSKAQREVNTELSKRYSNIENVLKFSNATPILRWSDLGYVCCYCRDGFHNPAGLKKHTIETHSDKHNPVTQQASTTRRSRKHLPSVTVKLDITGLQCNLCKKDINTLEELLDHLQEEHKKLIHKNVKDQMVPFKFDTDSIRCCICSTVFGKFRRLQEHMNTHYRNFVCDVCDVGCTACDKTFSSKPALTIHTRRDHLMERKNKCDECEMAFFSLHQLRKHKTKHTGEKNFQCDICLKTYGRKNTLTEHMRIHLNDRSIQISSLLVIKHVCLLIYNIGSNKGKVHVKTELENVDSAVLVIVEGKAGKNKVTDKPKAVSRGLIEKHQHNLRVILKSSNATPILRVGGVGYMCSYCFKEFPDPKDLKEHYFDCHDSEPDSTVGCTRSTPISEYCIKLDITNLTCNICGSEIDSLEDLTTHLQEDHNELIYTDIDSHIMPFKFDSNELTCCLCSRPFYRFKILLEHMHKHFRNYVCEICDAGFINKGCLTRHANIHRKGVFPCSFCCKVFDTNVKKKVHERVHTSSKSLNRCGYCNEGFKEHHLKEQHLFEVHGVSRMEYKCNACDRGFDSKRKLRIHVKRDHLLERKHKCLYCDSRFFTGYDVKKHMIIHTGEKEFECPVCLKAFARKSTLVEHLRIHNDDRRFKCTHCGMAFVQKYEEEKLATPAKIKTEPETEDRRSNNESLIEISIDKAPQKRIKRLLYKHLNNLKIILECTNATMILGYGDKGFSCCYCDAAYAEPTQLKAHTLTFHANEEIFYGKLPTLGPSRFLVKLDITDLKCEPNEKLENTEHNDTNISDTESIPENDMFIERDQDKTASRTDLAKHRNNIKEILVNSNATPIRRHIGIGYTCSYCEDQYVKPGDLKRHTLDTHKDVKEANFMKSMNLSEYVVKIDITGLKCQGRGSRIIKIEKPSKSTVELKFYSKLSTKSSTFALGPISETVKNRINLRHILLNSNANPIRCKDDLGYGCSFCPKQFQDPTVLKKHFLDEHNNDKLIMRMTAKIFEYVIKLDITYLNCALCDEDFDQLDEFMVHLKDVHNKPVCLDAKSYILPFRFDSPSLKCVMCSQEFVSFKLLQEHMNSHFANYFCDLCGAGFVTDRLRVSHVRRHESGEYKCDECEKTFTNQIRMREHKKRTHQGLGARNKCSYCSERFKDYWKKMDHMVKVHDVAPLVLKCSACDRTFSTQRSLSVHTKKDHLMERRHKCSECDMKFFGMSGLKKHMAKHSGLRQFRCDICLKAYARKTTLREHMRIHANDRRFACVHCGQAFVQKCVQRNTRLKEDKSKKQETNALVEKAEKQQETAKSSNDLKLILLHSNATLIRNKDSDGYGCNFCMKKFEHPKSLKAHSLEEHSDVQALRMPRSSQHLLKADITDLKCKLCDKNLQKLDDLAEHLKKEHKKNLTSGISEIIPFKFENEGLLCSICGAEYSTFKILQEHMHNHFRNHVCDVCSAGFVTKRLLDSHRRRHGGESQFKCGHCEKEFLCAQKRRDHEQRMHLGIKKRNKCKLCEEKFEDYWTKQNHMVQKHGAPPIALKCTACDRTFNNRRSLTRHVKKDHLMEREHVCTECNARYFLKRHLMEHMIVHTGIKKFECHVCPKRLR</sequence>
<feature type="domain" description="C2H2-type" evidence="8">
    <location>
        <begin position="520"/>
        <end position="547"/>
    </location>
</feature>
<feature type="domain" description="C2H2-type" evidence="8">
    <location>
        <begin position="253"/>
        <end position="280"/>
    </location>
</feature>
<feature type="domain" description="C2H2-type" evidence="8">
    <location>
        <begin position="1465"/>
        <end position="1492"/>
    </location>
</feature>
<feature type="domain" description="C2H2-type" evidence="8">
    <location>
        <begin position="1493"/>
        <end position="1521"/>
    </location>
</feature>